<dbReference type="PANTHER" id="PTHR46481">
    <property type="entry name" value="ZINC FINGER BED DOMAIN-CONTAINING PROTEIN 4"/>
    <property type="match status" value="1"/>
</dbReference>
<evidence type="ECO:0000313" key="6">
    <source>
        <dbReference type="EMBL" id="KAJ3831573.1"/>
    </source>
</evidence>
<dbReference type="GO" id="GO:0008270">
    <property type="term" value="F:zinc ion binding"/>
    <property type="evidence" value="ECO:0007669"/>
    <property type="project" value="UniProtKB-KW"/>
</dbReference>
<reference evidence="6" key="1">
    <citation type="submission" date="2022-08" db="EMBL/GenBank/DDBJ databases">
        <authorList>
            <consortium name="DOE Joint Genome Institute"/>
            <person name="Min B."/>
            <person name="Riley R."/>
            <person name="Sierra-Patev S."/>
            <person name="Naranjo-Ortiz M."/>
            <person name="Looney B."/>
            <person name="Konkel Z."/>
            <person name="Slot J.C."/>
            <person name="Sakamoto Y."/>
            <person name="Steenwyk J.L."/>
            <person name="Rokas A."/>
            <person name="Carro J."/>
            <person name="Camarero S."/>
            <person name="Ferreira P."/>
            <person name="Molpeceres G."/>
            <person name="Ruiz-Duenas F.J."/>
            <person name="Serrano A."/>
            <person name="Henrissat B."/>
            <person name="Drula E."/>
            <person name="Hughes K.W."/>
            <person name="Mata J.L."/>
            <person name="Ishikawa N.K."/>
            <person name="Vargas-Isla R."/>
            <person name="Ushijima S."/>
            <person name="Smith C.A."/>
            <person name="Ahrendt S."/>
            <person name="Andreopoulos W."/>
            <person name="He G."/>
            <person name="Labutti K."/>
            <person name="Lipzen A."/>
            <person name="Ng V."/>
            <person name="Sandor L."/>
            <person name="Barry K."/>
            <person name="Martinez A.T."/>
            <person name="Xiao Y."/>
            <person name="Gibbons J.G."/>
            <person name="Terashima K."/>
            <person name="Hibbett D.S."/>
            <person name="Grigoriev I.V."/>
        </authorList>
    </citation>
    <scope>NUCLEOTIDE SEQUENCE</scope>
    <source>
        <strain evidence="6">TFB9207</strain>
    </source>
</reference>
<evidence type="ECO:0000256" key="2">
    <source>
        <dbReference type="ARBA" id="ARBA00022723"/>
    </source>
</evidence>
<gene>
    <name evidence="6" type="ORF">F5878DRAFT_549368</name>
</gene>
<dbReference type="PANTHER" id="PTHR46481:SF10">
    <property type="entry name" value="ZINC FINGER BED DOMAIN-CONTAINING PROTEIN 39"/>
    <property type="match status" value="1"/>
</dbReference>
<dbReference type="Proteomes" id="UP001163846">
    <property type="component" value="Unassembled WGS sequence"/>
</dbReference>
<evidence type="ECO:0000256" key="5">
    <source>
        <dbReference type="ARBA" id="ARBA00023242"/>
    </source>
</evidence>
<keyword evidence="3" id="KW-0863">Zinc-finger</keyword>
<dbReference type="EMBL" id="MU807370">
    <property type="protein sequence ID" value="KAJ3831573.1"/>
    <property type="molecule type" value="Genomic_DNA"/>
</dbReference>
<name>A0AA38NVU9_9AGAR</name>
<keyword evidence="7" id="KW-1185">Reference proteome</keyword>
<proteinExistence type="predicted"/>
<comment type="subcellular location">
    <subcellularLocation>
        <location evidence="1">Nucleus</location>
    </subcellularLocation>
</comment>
<evidence type="ECO:0000256" key="4">
    <source>
        <dbReference type="ARBA" id="ARBA00022833"/>
    </source>
</evidence>
<evidence type="ECO:0000256" key="3">
    <source>
        <dbReference type="ARBA" id="ARBA00022771"/>
    </source>
</evidence>
<comment type="caution">
    <text evidence="6">The sequence shown here is derived from an EMBL/GenBank/DDBJ whole genome shotgun (WGS) entry which is preliminary data.</text>
</comment>
<evidence type="ECO:0000256" key="1">
    <source>
        <dbReference type="ARBA" id="ARBA00004123"/>
    </source>
</evidence>
<keyword evidence="4" id="KW-0862">Zinc</keyword>
<dbReference type="InterPro" id="IPR052035">
    <property type="entry name" value="ZnF_BED_domain_contain"/>
</dbReference>
<sequence>SPVYAFFDAEPQIEYDKSDEPEYLVYRCTKCGEKIRQGLQTGDRGSTSNMRDHVKRCLGEEALAAVKESTLDQARRAVREMSKGKQSTLTAVVTAVRDRCYRWLQKEGRPNQYVPSKETVGRDVKILYAASKKHLAEEFQGYEYLIPIEVDCWSSPNHRAFMSIIANVLRKVKDEAPEELTRILINFVELPCSHSAENMARAIVDTLEEYGVKEKVRNARTFTIWCSSRTKASFGDLRQCICEFRYARRPL</sequence>
<keyword evidence="5" id="KW-0539">Nucleus</keyword>
<dbReference type="AlphaFoldDB" id="A0AA38NVU9"/>
<keyword evidence="2" id="KW-0479">Metal-binding</keyword>
<evidence type="ECO:0008006" key="8">
    <source>
        <dbReference type="Google" id="ProtNLM"/>
    </source>
</evidence>
<accession>A0AA38NVU9</accession>
<feature type="non-terminal residue" evidence="6">
    <location>
        <position position="1"/>
    </location>
</feature>
<evidence type="ECO:0000313" key="7">
    <source>
        <dbReference type="Proteomes" id="UP001163846"/>
    </source>
</evidence>
<protein>
    <recommendedName>
        <fullName evidence="8">BED-type domain-containing protein</fullName>
    </recommendedName>
</protein>
<dbReference type="GO" id="GO:0005634">
    <property type="term" value="C:nucleus"/>
    <property type="evidence" value="ECO:0007669"/>
    <property type="project" value="UniProtKB-SubCell"/>
</dbReference>
<organism evidence="6 7">
    <name type="scientific">Lentinula raphanica</name>
    <dbReference type="NCBI Taxonomy" id="153919"/>
    <lineage>
        <taxon>Eukaryota</taxon>
        <taxon>Fungi</taxon>
        <taxon>Dikarya</taxon>
        <taxon>Basidiomycota</taxon>
        <taxon>Agaricomycotina</taxon>
        <taxon>Agaricomycetes</taxon>
        <taxon>Agaricomycetidae</taxon>
        <taxon>Agaricales</taxon>
        <taxon>Marasmiineae</taxon>
        <taxon>Omphalotaceae</taxon>
        <taxon>Lentinula</taxon>
    </lineage>
</organism>